<dbReference type="EMBL" id="UINC01007550">
    <property type="protein sequence ID" value="SVA33958.1"/>
    <property type="molecule type" value="Genomic_DNA"/>
</dbReference>
<evidence type="ECO:0000313" key="1">
    <source>
        <dbReference type="EMBL" id="SVA33958.1"/>
    </source>
</evidence>
<name>A0A381V289_9ZZZZ</name>
<gene>
    <name evidence="1" type="ORF">METZ01_LOCUS86812</name>
</gene>
<accession>A0A381V289</accession>
<sequence length="95" mass="10562">MSINDASTDSASMRNERQNVAPNCHVWTSGVVDNYHFSFGHVIDVVADRAGFANDRHGSHCERAAAQPKLWRKGLNSQALASDAETVERVTYRRC</sequence>
<organism evidence="1">
    <name type="scientific">marine metagenome</name>
    <dbReference type="NCBI Taxonomy" id="408172"/>
    <lineage>
        <taxon>unclassified sequences</taxon>
        <taxon>metagenomes</taxon>
        <taxon>ecological metagenomes</taxon>
    </lineage>
</organism>
<reference evidence="1" key="1">
    <citation type="submission" date="2018-05" db="EMBL/GenBank/DDBJ databases">
        <authorList>
            <person name="Lanie J.A."/>
            <person name="Ng W.-L."/>
            <person name="Kazmierczak K.M."/>
            <person name="Andrzejewski T.M."/>
            <person name="Davidsen T.M."/>
            <person name="Wayne K.J."/>
            <person name="Tettelin H."/>
            <person name="Glass J.I."/>
            <person name="Rusch D."/>
            <person name="Podicherti R."/>
            <person name="Tsui H.-C.T."/>
            <person name="Winkler M.E."/>
        </authorList>
    </citation>
    <scope>NUCLEOTIDE SEQUENCE</scope>
</reference>
<dbReference type="AlphaFoldDB" id="A0A381V289"/>
<proteinExistence type="predicted"/>
<protein>
    <submittedName>
        <fullName evidence="1">Uncharacterized protein</fullName>
    </submittedName>
</protein>